<feature type="transmembrane region" description="Helical" evidence="12">
    <location>
        <begin position="612"/>
        <end position="637"/>
    </location>
</feature>
<name>A0A261Y6H7_9FUNG</name>
<feature type="transmembrane region" description="Helical" evidence="12">
    <location>
        <begin position="393"/>
        <end position="412"/>
    </location>
</feature>
<feature type="transmembrane region" description="Helical" evidence="12">
    <location>
        <begin position="1296"/>
        <end position="1323"/>
    </location>
</feature>
<feature type="transmembrane region" description="Helical" evidence="12">
    <location>
        <begin position="418"/>
        <end position="437"/>
    </location>
</feature>
<keyword evidence="9 12" id="KW-1133">Transmembrane helix</keyword>
<evidence type="ECO:0000256" key="12">
    <source>
        <dbReference type="SAM" id="Phobius"/>
    </source>
</evidence>
<dbReference type="InterPro" id="IPR044492">
    <property type="entry name" value="P_typ_ATPase_HD_dom"/>
</dbReference>
<dbReference type="EMBL" id="MVBO01000006">
    <property type="protein sequence ID" value="OZJ06188.1"/>
    <property type="molecule type" value="Genomic_DNA"/>
</dbReference>
<evidence type="ECO:0000313" key="16">
    <source>
        <dbReference type="Proteomes" id="UP000242875"/>
    </source>
</evidence>
<dbReference type="Pfam" id="PF00122">
    <property type="entry name" value="E1-E2_ATPase"/>
    <property type="match status" value="1"/>
</dbReference>
<dbReference type="GO" id="GO:0140358">
    <property type="term" value="F:P-type transmembrane transporter activity"/>
    <property type="evidence" value="ECO:0007669"/>
    <property type="project" value="InterPro"/>
</dbReference>
<dbReference type="Gene3D" id="1.20.1110.10">
    <property type="entry name" value="Calcium-transporting ATPase, transmembrane domain"/>
    <property type="match status" value="1"/>
</dbReference>
<evidence type="ECO:0000256" key="3">
    <source>
        <dbReference type="ARBA" id="ARBA00022692"/>
    </source>
</evidence>
<feature type="transmembrane region" description="Helical" evidence="12">
    <location>
        <begin position="180"/>
        <end position="204"/>
    </location>
</feature>
<dbReference type="InterPro" id="IPR006544">
    <property type="entry name" value="P-type_TPase_V"/>
</dbReference>
<dbReference type="SFLD" id="SFLDG00002">
    <property type="entry name" value="C1.7:_P-type_atpase_like"/>
    <property type="match status" value="1"/>
</dbReference>
<dbReference type="Proteomes" id="UP000242875">
    <property type="component" value="Unassembled WGS sequence"/>
</dbReference>
<keyword evidence="6" id="KW-0067">ATP-binding</keyword>
<dbReference type="GO" id="GO:0046872">
    <property type="term" value="F:metal ion binding"/>
    <property type="evidence" value="ECO:0007669"/>
    <property type="project" value="UniProtKB-KW"/>
</dbReference>
<dbReference type="Gene3D" id="2.70.150.10">
    <property type="entry name" value="Calcium-transporting ATPase, cytoplasmic transduction domain A"/>
    <property type="match status" value="1"/>
</dbReference>
<keyword evidence="8" id="KW-1278">Translocase</keyword>
<proteinExistence type="inferred from homology"/>
<gene>
    <name evidence="15" type="ORF">BZG36_01004</name>
</gene>
<dbReference type="SUPFAM" id="SSF81665">
    <property type="entry name" value="Calcium ATPase, transmembrane domain M"/>
    <property type="match status" value="1"/>
</dbReference>
<dbReference type="PRINTS" id="PR00119">
    <property type="entry name" value="CATATPASE"/>
</dbReference>
<accession>A0A261Y6H7</accession>
<reference evidence="15 16" key="1">
    <citation type="journal article" date="2017" name="Mycologia">
        <title>Bifiguratus adelaidae, gen. et sp. nov., a new member of Mucoromycotina in endophytic and soil-dwelling habitats.</title>
        <authorList>
            <person name="Torres-Cruz T.J."/>
            <person name="Billingsley Tobias T.L."/>
            <person name="Almatruk M."/>
            <person name="Hesse C."/>
            <person name="Kuske C.R."/>
            <person name="Desiro A."/>
            <person name="Benucci G.M."/>
            <person name="Bonito G."/>
            <person name="Stajich J.E."/>
            <person name="Dunlap C."/>
            <person name="Arnold A.E."/>
            <person name="Porras-Alfaro A."/>
        </authorList>
    </citation>
    <scope>NUCLEOTIDE SEQUENCE [LARGE SCALE GENOMIC DNA]</scope>
    <source>
        <strain evidence="15 16">AZ0501</strain>
    </source>
</reference>
<dbReference type="InterPro" id="IPR023298">
    <property type="entry name" value="ATPase_P-typ_TM_dom_sf"/>
</dbReference>
<feature type="domain" description="Cation-transporting P-type ATPase N-terminal" evidence="14">
    <location>
        <begin position="362"/>
        <end position="406"/>
    </location>
</feature>
<keyword evidence="3 12" id="KW-0812">Transmembrane</keyword>
<evidence type="ECO:0000256" key="9">
    <source>
        <dbReference type="ARBA" id="ARBA00022989"/>
    </source>
</evidence>
<keyword evidence="10 12" id="KW-0472">Membrane</keyword>
<evidence type="ECO:0000256" key="6">
    <source>
        <dbReference type="ARBA" id="ARBA00022840"/>
    </source>
</evidence>
<dbReference type="InterPro" id="IPR036412">
    <property type="entry name" value="HAD-like_sf"/>
</dbReference>
<evidence type="ECO:0000313" key="15">
    <source>
        <dbReference type="EMBL" id="OZJ06188.1"/>
    </source>
</evidence>
<evidence type="ECO:0000256" key="4">
    <source>
        <dbReference type="ARBA" id="ARBA00022723"/>
    </source>
</evidence>
<feature type="transmembrane region" description="Helical" evidence="12">
    <location>
        <begin position="1140"/>
        <end position="1160"/>
    </location>
</feature>
<dbReference type="OrthoDB" id="48943at2759"/>
<sequence>MVNLTNYNQKEVASVTASTCASTLGITQGSFGNGSFFASNCPAAPKANFTYTEPMWVAVFATSGAIAGMFILWDLYKRLRERKYYGAPGDMTIHSSDWSEPAPSEEKKARALSEKHNAPGPVEDEKVDSDDIIGSNGVTKIDNDTASVASSSDVDIEEAGKATGLTFTAKGYRQDWFGSAMLALTVLVSLGLQAYLFVITLDYYGLLLPLDYSSATRGDELYGLYLGSSTLSLQAFMSVFYINAAWLIGLAILRYRIRNYFRIRVEPTKATHIQVERYLEKIKMLGDDGGTFKWLDNLTEAIRRGCRWDYNITTAPIQYTKLGRPFFVYQCTRYVYDEVKKTYTPYGFELGATHAQLLEHVGGLKEEEAANRLELLGPNFIEVKVPNFFQAMFNEFMGFFYLYQFIVLWLFYYWAYYYIGLVDFGVIVLSAIVKVVIRLRSETRIKHMAEHETETLVLRDGEWKAMSTSKLVEGDVIAIRDEDKMTVDAVILSGDVVVDESSLTGEALPVRKFAIKNDGGLFDFNHGRMNALFAGTTVSQAMPLDAKVGKVTALVVRTGTKTDKGALVTKILFPNPTSFVFDEQLRVAFALLACEALLVFALAMWWQSRGGISGWLYGMFCLCQVISPLIPASLVVGQSMGAAALRRRKVYCVDLPRILLAAKTKIFCFDKTGTLTKEGLEFFGALPISQVDTVNEKSDVSKPAFGEQKGSIADLPRIIRFGLATCHTVTNLNGQFIGNPVDIEQFTATKWKLEKAAHEDYLDTLVPQDDPKDTAPIHVLKRFEFIHARQSMSVAVLDTTDNHVHVFVKGSFEKVKEISNAESVPENYDVTANALAKEGCYTLALAHADLGEIDITTLRGVTREQLERNVNVVSLIMFKNFLKDDTASALQELKNGHVRSVMITGDNVYTGIYIARQCNMIEPGNRVLLADLNKGTGQVMWTDTETGEAVDVDEILDTKRTKPVELAVSGKAFDILTIEGQMRKYLLDTRVFGRMTPDQKVDCVKLHMERTITSMCGDGGNDCGALRAAHAGIALSEAEASIVSPFSTNFRSIWSCVNLLIQGRAALTTSFAGYKFLIMYGQIVQILKTISLYYSLGLTQNTWIMVDAFIAVGCTWAISQARATDRLAPYRPTARILGPEVLASLLGAFCINWAFQLGAFKGLLYSQDFFRCHEWDASSANLAAWWLLGDNYETETLTLIGLPQFVGAAFVFNFGFLYRKSFFHNYTLMIIVCVFLAILYYFLLADPNPFACMFRINCGDPDVLVAMGYTRPYWYIEPYNNLIRHNVYPKVFRIKLFFMSIGNLLTLIIWEKVVVLGPVRTYLRKKYPLRRQTVKL</sequence>
<organism evidence="15 16">
    <name type="scientific">Bifiguratus adelaidae</name>
    <dbReference type="NCBI Taxonomy" id="1938954"/>
    <lineage>
        <taxon>Eukaryota</taxon>
        <taxon>Fungi</taxon>
        <taxon>Fungi incertae sedis</taxon>
        <taxon>Mucoromycota</taxon>
        <taxon>Mucoromycotina</taxon>
        <taxon>Endogonomycetes</taxon>
        <taxon>Endogonales</taxon>
        <taxon>Endogonales incertae sedis</taxon>
        <taxon>Bifiguratus</taxon>
    </lineage>
</organism>
<keyword evidence="16" id="KW-1185">Reference proteome</keyword>
<keyword evidence="7" id="KW-0460">Magnesium</keyword>
<feature type="transmembrane region" description="Helical" evidence="12">
    <location>
        <begin position="224"/>
        <end position="253"/>
    </location>
</feature>
<dbReference type="Gene3D" id="3.40.50.1000">
    <property type="entry name" value="HAD superfamily/HAD-like"/>
    <property type="match status" value="2"/>
</dbReference>
<evidence type="ECO:0000256" key="11">
    <source>
        <dbReference type="SAM" id="MobiDB-lite"/>
    </source>
</evidence>
<dbReference type="SUPFAM" id="SSF81653">
    <property type="entry name" value="Calcium ATPase, transduction domain A"/>
    <property type="match status" value="1"/>
</dbReference>
<evidence type="ECO:0000256" key="1">
    <source>
        <dbReference type="ARBA" id="ARBA00004141"/>
    </source>
</evidence>
<evidence type="ECO:0000256" key="2">
    <source>
        <dbReference type="ARBA" id="ARBA00006000"/>
    </source>
</evidence>
<dbReference type="InterPro" id="IPR004014">
    <property type="entry name" value="ATPase_P-typ_cation-transptr_N"/>
</dbReference>
<dbReference type="InterPro" id="IPR001757">
    <property type="entry name" value="P_typ_ATPase"/>
</dbReference>
<dbReference type="SUPFAM" id="SSF81660">
    <property type="entry name" value="Metal cation-transporting ATPase, ATP-binding domain N"/>
    <property type="match status" value="1"/>
</dbReference>
<dbReference type="Gene3D" id="3.40.1110.10">
    <property type="entry name" value="Calcium-transporting ATPase, cytoplasmic domain N"/>
    <property type="match status" value="1"/>
</dbReference>
<dbReference type="GO" id="GO:0005524">
    <property type="term" value="F:ATP binding"/>
    <property type="evidence" value="ECO:0007669"/>
    <property type="project" value="UniProtKB-KW"/>
</dbReference>
<evidence type="ECO:0000256" key="5">
    <source>
        <dbReference type="ARBA" id="ARBA00022741"/>
    </source>
</evidence>
<dbReference type="InterPro" id="IPR059000">
    <property type="entry name" value="ATPase_P-type_domA"/>
</dbReference>
<keyword evidence="4" id="KW-0479">Metal-binding</keyword>
<dbReference type="GO" id="GO:0016020">
    <property type="term" value="C:membrane"/>
    <property type="evidence" value="ECO:0007669"/>
    <property type="project" value="UniProtKB-SubCell"/>
</dbReference>
<evidence type="ECO:0000256" key="7">
    <source>
        <dbReference type="ARBA" id="ARBA00022842"/>
    </source>
</evidence>
<comment type="caution">
    <text evidence="15">The sequence shown here is derived from an EMBL/GenBank/DDBJ whole genome shotgun (WGS) entry which is preliminary data.</text>
</comment>
<feature type="region of interest" description="Disordered" evidence="11">
    <location>
        <begin position="95"/>
        <end position="130"/>
    </location>
</feature>
<dbReference type="SFLD" id="SFLDS00003">
    <property type="entry name" value="Haloacid_Dehalogenase"/>
    <property type="match status" value="1"/>
</dbReference>
<feature type="transmembrane region" description="Helical" evidence="12">
    <location>
        <begin position="1102"/>
        <end position="1119"/>
    </location>
</feature>
<dbReference type="PANTHER" id="PTHR45630:SF11">
    <property type="entry name" value="CATION-TRANSPORTING P-TYPE ATPASE N-TERMINAL DOMAIN-CONTAINING PROTEIN"/>
    <property type="match status" value="1"/>
</dbReference>
<dbReference type="SUPFAM" id="SSF56784">
    <property type="entry name" value="HAD-like"/>
    <property type="match status" value="1"/>
</dbReference>
<dbReference type="NCBIfam" id="TIGR01494">
    <property type="entry name" value="ATPase_P-type"/>
    <property type="match status" value="1"/>
</dbReference>
<evidence type="ECO:0008006" key="17">
    <source>
        <dbReference type="Google" id="ProtNLM"/>
    </source>
</evidence>
<feature type="transmembrane region" description="Helical" evidence="12">
    <location>
        <begin position="1077"/>
        <end position="1096"/>
    </location>
</feature>
<dbReference type="Pfam" id="PF00690">
    <property type="entry name" value="Cation_ATPase_N"/>
    <property type="match status" value="1"/>
</dbReference>
<keyword evidence="5" id="KW-0547">Nucleotide-binding</keyword>
<comment type="similarity">
    <text evidence="2">Belongs to the cation transport ATPase (P-type) (TC 3.A.3) family. Type V subfamily.</text>
</comment>
<dbReference type="PANTHER" id="PTHR45630">
    <property type="entry name" value="CATION-TRANSPORTING ATPASE-RELATED"/>
    <property type="match status" value="1"/>
</dbReference>
<feature type="compositionally biased region" description="Basic and acidic residues" evidence="11">
    <location>
        <begin position="104"/>
        <end position="117"/>
    </location>
</feature>
<feature type="transmembrane region" description="Helical" evidence="12">
    <location>
        <begin position="55"/>
        <end position="76"/>
    </location>
</feature>
<dbReference type="GO" id="GO:0016887">
    <property type="term" value="F:ATP hydrolysis activity"/>
    <property type="evidence" value="ECO:0007669"/>
    <property type="project" value="InterPro"/>
</dbReference>
<dbReference type="InterPro" id="IPR018303">
    <property type="entry name" value="ATPase_P-typ_P_site"/>
</dbReference>
<dbReference type="PROSITE" id="PS00154">
    <property type="entry name" value="ATPASE_E1_E2"/>
    <property type="match status" value="1"/>
</dbReference>
<dbReference type="GO" id="GO:0019829">
    <property type="term" value="F:ATPase-coupled monoatomic cation transmembrane transporter activity"/>
    <property type="evidence" value="ECO:0007669"/>
    <property type="project" value="TreeGrafter"/>
</dbReference>
<protein>
    <recommendedName>
        <fullName evidence="17">Cation-transporting P-type ATPase N-terminal domain-containing protein</fullName>
    </recommendedName>
</protein>
<feature type="transmembrane region" description="Helical" evidence="12">
    <location>
        <begin position="1225"/>
        <end position="1243"/>
    </location>
</feature>
<dbReference type="InterPro" id="IPR023214">
    <property type="entry name" value="HAD_sf"/>
</dbReference>
<feature type="transmembrane region" description="Helical" evidence="12">
    <location>
        <begin position="587"/>
        <end position="606"/>
    </location>
</feature>
<evidence type="ECO:0000259" key="13">
    <source>
        <dbReference type="Pfam" id="PF00122"/>
    </source>
</evidence>
<dbReference type="SFLD" id="SFLDF00027">
    <property type="entry name" value="p-type_atpase"/>
    <property type="match status" value="1"/>
</dbReference>
<evidence type="ECO:0000259" key="14">
    <source>
        <dbReference type="Pfam" id="PF00690"/>
    </source>
</evidence>
<dbReference type="InterPro" id="IPR023299">
    <property type="entry name" value="ATPase_P-typ_cyto_dom_N"/>
</dbReference>
<evidence type="ECO:0000256" key="8">
    <source>
        <dbReference type="ARBA" id="ARBA00022967"/>
    </source>
</evidence>
<feature type="transmembrane region" description="Helical" evidence="12">
    <location>
        <begin position="1197"/>
        <end position="1218"/>
    </location>
</feature>
<feature type="domain" description="P-type ATPase A" evidence="13">
    <location>
        <begin position="452"/>
        <end position="569"/>
    </location>
</feature>
<evidence type="ECO:0000256" key="10">
    <source>
        <dbReference type="ARBA" id="ARBA00023136"/>
    </source>
</evidence>
<comment type="subcellular location">
    <subcellularLocation>
        <location evidence="1">Membrane</location>
        <topology evidence="1">Multi-pass membrane protein</topology>
    </subcellularLocation>
</comment>
<dbReference type="InterPro" id="IPR008250">
    <property type="entry name" value="ATPase_P-typ_transduc_dom_A_sf"/>
</dbReference>